<dbReference type="EMBL" id="JAUCMX010000014">
    <property type="protein sequence ID" value="KAK3523526.1"/>
    <property type="molecule type" value="Genomic_DNA"/>
</dbReference>
<keyword evidence="8" id="KW-1185">Reference proteome</keyword>
<keyword evidence="2 4" id="KW-0175">Coiled coil</keyword>
<dbReference type="PANTHER" id="PTHR45652">
    <property type="entry name" value="GLIAL FIBRILLARY ACIDIC PROTEIN"/>
    <property type="match status" value="1"/>
</dbReference>
<name>A0AAE0QKZ8_9TELE</name>
<evidence type="ECO:0000256" key="1">
    <source>
        <dbReference type="ARBA" id="ARBA00022754"/>
    </source>
</evidence>
<feature type="coiled-coil region" evidence="4">
    <location>
        <begin position="48"/>
        <end position="181"/>
    </location>
</feature>
<dbReference type="SUPFAM" id="SSF64593">
    <property type="entry name" value="Intermediate filament protein, coiled coil region"/>
    <property type="match status" value="2"/>
</dbReference>
<feature type="coiled-coil region" evidence="4">
    <location>
        <begin position="253"/>
        <end position="294"/>
    </location>
</feature>
<dbReference type="GO" id="GO:0005882">
    <property type="term" value="C:intermediate filament"/>
    <property type="evidence" value="ECO:0007669"/>
    <property type="project" value="UniProtKB-KW"/>
</dbReference>
<dbReference type="Gene3D" id="1.20.5.170">
    <property type="match status" value="1"/>
</dbReference>
<accession>A0AAE0QKZ8</accession>
<evidence type="ECO:0000256" key="2">
    <source>
        <dbReference type="ARBA" id="ARBA00023054"/>
    </source>
</evidence>
<dbReference type="PANTHER" id="PTHR45652:SF23">
    <property type="entry name" value="VIMENTIN-RELATED"/>
    <property type="match status" value="1"/>
</dbReference>
<dbReference type="SMART" id="SM01391">
    <property type="entry name" value="Filament"/>
    <property type="match status" value="1"/>
</dbReference>
<dbReference type="AlphaFoldDB" id="A0AAE0QKZ8"/>
<keyword evidence="1 3" id="KW-0403">Intermediate filament</keyword>
<evidence type="ECO:0000256" key="5">
    <source>
        <dbReference type="SAM" id="MobiDB-lite"/>
    </source>
</evidence>
<organism evidence="7 8">
    <name type="scientific">Hemibagrus guttatus</name>
    <dbReference type="NCBI Taxonomy" id="175788"/>
    <lineage>
        <taxon>Eukaryota</taxon>
        <taxon>Metazoa</taxon>
        <taxon>Chordata</taxon>
        <taxon>Craniata</taxon>
        <taxon>Vertebrata</taxon>
        <taxon>Euteleostomi</taxon>
        <taxon>Actinopterygii</taxon>
        <taxon>Neopterygii</taxon>
        <taxon>Teleostei</taxon>
        <taxon>Ostariophysi</taxon>
        <taxon>Siluriformes</taxon>
        <taxon>Bagridae</taxon>
        <taxon>Hemibagrus</taxon>
    </lineage>
</organism>
<dbReference type="Proteomes" id="UP001274896">
    <property type="component" value="Unassembled WGS sequence"/>
</dbReference>
<dbReference type="InterPro" id="IPR050405">
    <property type="entry name" value="Intermediate_filament"/>
</dbReference>
<protein>
    <recommendedName>
        <fullName evidence="6">IF rod domain-containing protein</fullName>
    </recommendedName>
</protein>
<dbReference type="PROSITE" id="PS51842">
    <property type="entry name" value="IF_ROD_2"/>
    <property type="match status" value="1"/>
</dbReference>
<feature type="domain" description="IF rod" evidence="6">
    <location>
        <begin position="44"/>
        <end position="355"/>
    </location>
</feature>
<evidence type="ECO:0000313" key="8">
    <source>
        <dbReference type="Proteomes" id="UP001274896"/>
    </source>
</evidence>
<evidence type="ECO:0000313" key="7">
    <source>
        <dbReference type="EMBL" id="KAK3523526.1"/>
    </source>
</evidence>
<dbReference type="Pfam" id="PF00038">
    <property type="entry name" value="Filament"/>
    <property type="match status" value="1"/>
</dbReference>
<evidence type="ECO:0000256" key="3">
    <source>
        <dbReference type="RuleBase" id="RU000685"/>
    </source>
</evidence>
<evidence type="ECO:0000259" key="6">
    <source>
        <dbReference type="PROSITE" id="PS51842"/>
    </source>
</evidence>
<comment type="caution">
    <text evidence="7">The sequence shown here is derived from an EMBL/GenBank/DDBJ whole genome shotgun (WGS) entry which is preliminary data.</text>
</comment>
<dbReference type="FunFam" id="1.20.5.1160:FF:000001">
    <property type="entry name" value="Keratin type II"/>
    <property type="match status" value="1"/>
</dbReference>
<dbReference type="GO" id="GO:0045109">
    <property type="term" value="P:intermediate filament organization"/>
    <property type="evidence" value="ECO:0007669"/>
    <property type="project" value="TreeGrafter"/>
</dbReference>
<reference evidence="7" key="1">
    <citation type="submission" date="2023-06" db="EMBL/GenBank/DDBJ databases">
        <title>Male Hemibagrus guttatus genome.</title>
        <authorList>
            <person name="Bian C."/>
        </authorList>
    </citation>
    <scope>NUCLEOTIDE SEQUENCE</scope>
    <source>
        <strain evidence="7">Male_cb2023</strain>
        <tissue evidence="7">Muscle</tissue>
    </source>
</reference>
<dbReference type="GO" id="GO:0005200">
    <property type="term" value="F:structural constituent of cytoskeleton"/>
    <property type="evidence" value="ECO:0007669"/>
    <property type="project" value="TreeGrafter"/>
</dbReference>
<comment type="similarity">
    <text evidence="3">Belongs to the intermediate filament family.</text>
</comment>
<sequence>MRVQSPSPTRCRASSSSSVARGRAGFQGGAVEIGTELHQHHANEKEAMQLLNARFAGYIDKVQALEQRNAALREELQNLQSRYKAGPGGLGEEYEAKFKEIKDLIAALTAEKGAADIERGYVEEEVELWTMKLEEELALKEEAEMILREFREDVDNATLQKADLERRVEQLVAEIEFLKKLHSEEVAELMKQIEESKVSVELDSDRPDLAAHLRKTRAEIEAVAARNVQEAEKWYKGKFDTLKESATKRETQMSTMKEQISTLSSEVSDLQSQIDALRAKNAALEQQLDDMEMAHLDKVSNLEAIITQLENQLCETKIEMGKYLADYQELLNIKLKLDAEIATYRKLLEGEEKRLGISVSESTAGGVTREIQDPF</sequence>
<dbReference type="Gene3D" id="1.20.5.500">
    <property type="entry name" value="Single helix bin"/>
    <property type="match status" value="1"/>
</dbReference>
<dbReference type="Gene3D" id="1.20.5.1160">
    <property type="entry name" value="Vasodilator-stimulated phosphoprotein"/>
    <property type="match status" value="1"/>
</dbReference>
<feature type="region of interest" description="Disordered" evidence="5">
    <location>
        <begin position="1"/>
        <end position="23"/>
    </location>
</feature>
<dbReference type="FunFam" id="1.20.5.170:FF:000002">
    <property type="entry name" value="Type I keratin KA11"/>
    <property type="match status" value="1"/>
</dbReference>
<evidence type="ECO:0000256" key="4">
    <source>
        <dbReference type="SAM" id="Coils"/>
    </source>
</evidence>
<proteinExistence type="inferred from homology"/>
<gene>
    <name evidence="7" type="ORF">QTP70_001908</name>
</gene>
<dbReference type="GO" id="GO:0005737">
    <property type="term" value="C:cytoplasm"/>
    <property type="evidence" value="ECO:0007669"/>
    <property type="project" value="TreeGrafter"/>
</dbReference>
<dbReference type="InterPro" id="IPR039008">
    <property type="entry name" value="IF_rod_dom"/>
</dbReference>
<dbReference type="PROSITE" id="PS00226">
    <property type="entry name" value="IF_ROD_1"/>
    <property type="match status" value="1"/>
</dbReference>
<dbReference type="InterPro" id="IPR018039">
    <property type="entry name" value="IF_conserved"/>
</dbReference>